<gene>
    <name evidence="1" type="ORF">FYJ83_07985</name>
</gene>
<evidence type="ECO:0000313" key="2">
    <source>
        <dbReference type="Proteomes" id="UP000469523"/>
    </source>
</evidence>
<dbReference type="AlphaFoldDB" id="A0A6N7XY40"/>
<comment type="caution">
    <text evidence="1">The sequence shown here is derived from an EMBL/GenBank/DDBJ whole genome shotgun (WGS) entry which is preliminary data.</text>
</comment>
<evidence type="ECO:0000313" key="1">
    <source>
        <dbReference type="EMBL" id="MSU01405.1"/>
    </source>
</evidence>
<reference evidence="1 2" key="1">
    <citation type="submission" date="2019-09" db="EMBL/GenBank/DDBJ databases">
        <title>In-depth cultivation of the pig gut microbiome towards novel bacterial diversity and tailored functional studies.</title>
        <authorList>
            <person name="Wylensek D."/>
            <person name="Hitch T.C.A."/>
            <person name="Clavel T."/>
        </authorList>
    </citation>
    <scope>NUCLEOTIDE SEQUENCE [LARGE SCALE GENOMIC DNA]</scope>
    <source>
        <strain evidence="1 2">WCA3-693-APC-4?</strain>
    </source>
</reference>
<name>A0A6N7XY40_9FIRM</name>
<dbReference type="EMBL" id="VUNQ01000014">
    <property type="protein sequence ID" value="MSU01405.1"/>
    <property type="molecule type" value="Genomic_DNA"/>
</dbReference>
<protein>
    <submittedName>
        <fullName evidence="1">Uncharacterized protein</fullName>
    </submittedName>
</protein>
<keyword evidence="2" id="KW-1185">Reference proteome</keyword>
<dbReference type="Proteomes" id="UP000469523">
    <property type="component" value="Unassembled WGS sequence"/>
</dbReference>
<organism evidence="1 2">
    <name type="scientific">Tissierella pigra</name>
    <dbReference type="NCBI Taxonomy" id="2607614"/>
    <lineage>
        <taxon>Bacteria</taxon>
        <taxon>Bacillati</taxon>
        <taxon>Bacillota</taxon>
        <taxon>Tissierellia</taxon>
        <taxon>Tissierellales</taxon>
        <taxon>Tissierellaceae</taxon>
        <taxon>Tissierella</taxon>
    </lineage>
</organism>
<proteinExistence type="predicted"/>
<accession>A0A6N7XY40</accession>
<dbReference type="RefSeq" id="WP_154439821.1">
    <property type="nucleotide sequence ID" value="NZ_VUNQ01000014.1"/>
</dbReference>
<sequence length="198" mass="23038">MVKIKKDLTGKKFGRLTVKEKDTKKNKGRNYWICECDCGNIKSIRTDALTCGHTKSCGCLNKETQFKPIHGMKNTRLYNVWGGMKNRCRNKNSSDYVDYGGRGISYCKEWEDFIPFYNWAIENGYEEGLSIDRVDNNGNYEPSNCRWTTTKQQANNRRTNVITEYKGQKFTLKELSEKLDISYYTVISMRDRGVLNVL</sequence>